<dbReference type="Pfam" id="PF01471">
    <property type="entry name" value="PG_binding_1"/>
    <property type="match status" value="1"/>
</dbReference>
<sequence length="454" mass="48941">MFQSSRFTTVVTQDTRDRLTRAVDNSKPVARGETHRGAVTAIQAALAELNSGYLVGAEVDGYFGNRTSRAVEVFQRDYGLIADGVVGRQVLTQLDSIYSGTVRRAPHGVSVHIGVDRVDPGHYGDPMTLPSCENDAKAMRDLAESIGYDTLLFVNEQATTANFCAFLRSAAVNLFAGDSMFATFSGHGGRLPNASDDEEPDLLDETLCFYDRMLLDDELYAMLGDLREGVRVHVVFDSCHSGTALKNIMITPDEAAEEQRRRYVEGVATALSKTLPFTGAGPDAGEGGEDGGPSPIPIVPAFLEKALDGEKPELVDPPKGDAAKDEVIAALFGDLYHDTSFGKGKFLEGTQVYDRNKAVYDTVLDLVGSKAQGQLPCTVTSLSACDDPQTTPAGNPLSLFTFNLTQAWSGGYPGSYSQFLRALRERSRPDATPQLNAYGSGGALARLHERPFVF</sequence>
<dbReference type="Gene3D" id="1.10.101.10">
    <property type="entry name" value="PGBD-like superfamily/PGBD"/>
    <property type="match status" value="1"/>
</dbReference>
<gene>
    <name evidence="3" type="ORF">ACFSHS_06070</name>
</gene>
<dbReference type="Proteomes" id="UP001597402">
    <property type="component" value="Unassembled WGS sequence"/>
</dbReference>
<dbReference type="SUPFAM" id="SSF47090">
    <property type="entry name" value="PGBD-like"/>
    <property type="match status" value="1"/>
</dbReference>
<dbReference type="Gene3D" id="3.40.50.1460">
    <property type="match status" value="2"/>
</dbReference>
<name>A0ABW4X9K9_9ACTN</name>
<keyword evidence="4" id="KW-1185">Reference proteome</keyword>
<proteinExistence type="predicted"/>
<feature type="domain" description="Peptidoglycan binding-like" evidence="2">
    <location>
        <begin position="37"/>
        <end position="94"/>
    </location>
</feature>
<dbReference type="InterPro" id="IPR002477">
    <property type="entry name" value="Peptidoglycan-bd-like"/>
</dbReference>
<organism evidence="3 4">
    <name type="scientific">Blastococcus deserti</name>
    <dbReference type="NCBI Taxonomy" id="2259033"/>
    <lineage>
        <taxon>Bacteria</taxon>
        <taxon>Bacillati</taxon>
        <taxon>Actinomycetota</taxon>
        <taxon>Actinomycetes</taxon>
        <taxon>Geodermatophilales</taxon>
        <taxon>Geodermatophilaceae</taxon>
        <taxon>Blastococcus</taxon>
    </lineage>
</organism>
<evidence type="ECO:0000313" key="4">
    <source>
        <dbReference type="Proteomes" id="UP001597402"/>
    </source>
</evidence>
<dbReference type="PANTHER" id="PTHR48104:SF30">
    <property type="entry name" value="METACASPASE-1"/>
    <property type="match status" value="1"/>
</dbReference>
<evidence type="ECO:0000259" key="2">
    <source>
        <dbReference type="Pfam" id="PF01471"/>
    </source>
</evidence>
<evidence type="ECO:0000313" key="3">
    <source>
        <dbReference type="EMBL" id="MFD2091138.1"/>
    </source>
</evidence>
<dbReference type="InterPro" id="IPR011600">
    <property type="entry name" value="Pept_C14_caspase"/>
</dbReference>
<dbReference type="Pfam" id="PF00656">
    <property type="entry name" value="Peptidase_C14"/>
    <property type="match status" value="1"/>
</dbReference>
<accession>A0ABW4X9K9</accession>
<protein>
    <submittedName>
        <fullName evidence="3">Peptidoglycan-binding protein</fullName>
    </submittedName>
</protein>
<dbReference type="InterPro" id="IPR036366">
    <property type="entry name" value="PGBDSf"/>
</dbReference>
<feature type="domain" description="Peptidase C14 caspase" evidence="1">
    <location>
        <begin position="122"/>
        <end position="426"/>
    </location>
</feature>
<dbReference type="RefSeq" id="WP_376873089.1">
    <property type="nucleotide sequence ID" value="NZ_JBHUHP010000004.1"/>
</dbReference>
<reference evidence="4" key="1">
    <citation type="journal article" date="2019" name="Int. J. Syst. Evol. Microbiol.">
        <title>The Global Catalogue of Microorganisms (GCM) 10K type strain sequencing project: providing services to taxonomists for standard genome sequencing and annotation.</title>
        <authorList>
            <consortium name="The Broad Institute Genomics Platform"/>
            <consortium name="The Broad Institute Genome Sequencing Center for Infectious Disease"/>
            <person name="Wu L."/>
            <person name="Ma J."/>
        </authorList>
    </citation>
    <scope>NUCLEOTIDE SEQUENCE [LARGE SCALE GENOMIC DNA]</scope>
    <source>
        <strain evidence="4">JCM 3338</strain>
    </source>
</reference>
<dbReference type="InterPro" id="IPR050452">
    <property type="entry name" value="Metacaspase"/>
</dbReference>
<evidence type="ECO:0000259" key="1">
    <source>
        <dbReference type="Pfam" id="PF00656"/>
    </source>
</evidence>
<dbReference type="EMBL" id="JBHUHP010000004">
    <property type="protein sequence ID" value="MFD2091138.1"/>
    <property type="molecule type" value="Genomic_DNA"/>
</dbReference>
<dbReference type="PANTHER" id="PTHR48104">
    <property type="entry name" value="METACASPASE-4"/>
    <property type="match status" value="1"/>
</dbReference>
<dbReference type="InterPro" id="IPR036365">
    <property type="entry name" value="PGBD-like_sf"/>
</dbReference>
<comment type="caution">
    <text evidence="3">The sequence shown here is derived from an EMBL/GenBank/DDBJ whole genome shotgun (WGS) entry which is preliminary data.</text>
</comment>